<dbReference type="AlphaFoldDB" id="A0AAD7Q166"/>
<organism evidence="2 3">
    <name type="scientific">Quillaja saponaria</name>
    <name type="common">Soap bark tree</name>
    <dbReference type="NCBI Taxonomy" id="32244"/>
    <lineage>
        <taxon>Eukaryota</taxon>
        <taxon>Viridiplantae</taxon>
        <taxon>Streptophyta</taxon>
        <taxon>Embryophyta</taxon>
        <taxon>Tracheophyta</taxon>
        <taxon>Spermatophyta</taxon>
        <taxon>Magnoliopsida</taxon>
        <taxon>eudicotyledons</taxon>
        <taxon>Gunneridae</taxon>
        <taxon>Pentapetalae</taxon>
        <taxon>rosids</taxon>
        <taxon>fabids</taxon>
        <taxon>Fabales</taxon>
        <taxon>Quillajaceae</taxon>
        <taxon>Quillaja</taxon>
    </lineage>
</organism>
<accession>A0AAD7Q166</accession>
<evidence type="ECO:0000313" key="2">
    <source>
        <dbReference type="EMBL" id="KAJ7972944.1"/>
    </source>
</evidence>
<proteinExistence type="predicted"/>
<evidence type="ECO:0000256" key="1">
    <source>
        <dbReference type="SAM" id="Phobius"/>
    </source>
</evidence>
<dbReference type="EMBL" id="JARAOO010000004">
    <property type="protein sequence ID" value="KAJ7972944.1"/>
    <property type="molecule type" value="Genomic_DNA"/>
</dbReference>
<keyword evidence="3" id="KW-1185">Reference proteome</keyword>
<keyword evidence="1" id="KW-1133">Transmembrane helix</keyword>
<reference evidence="2" key="1">
    <citation type="journal article" date="2023" name="Science">
        <title>Elucidation of the pathway for biosynthesis of saponin adjuvants from the soapbark tree.</title>
        <authorList>
            <person name="Reed J."/>
            <person name="Orme A."/>
            <person name="El-Demerdash A."/>
            <person name="Owen C."/>
            <person name="Martin L.B.B."/>
            <person name="Misra R.C."/>
            <person name="Kikuchi S."/>
            <person name="Rejzek M."/>
            <person name="Martin A.C."/>
            <person name="Harkess A."/>
            <person name="Leebens-Mack J."/>
            <person name="Louveau T."/>
            <person name="Stephenson M.J."/>
            <person name="Osbourn A."/>
        </authorList>
    </citation>
    <scope>NUCLEOTIDE SEQUENCE</scope>
    <source>
        <strain evidence="2">S10</strain>
    </source>
</reference>
<comment type="caution">
    <text evidence="2">The sequence shown here is derived from an EMBL/GenBank/DDBJ whole genome shotgun (WGS) entry which is preliminary data.</text>
</comment>
<dbReference type="GO" id="GO:0000030">
    <property type="term" value="F:mannosyltransferase activity"/>
    <property type="evidence" value="ECO:0007669"/>
    <property type="project" value="InterPro"/>
</dbReference>
<name>A0AAD7Q166_QUISA</name>
<keyword evidence="1" id="KW-0812">Transmembrane</keyword>
<feature type="transmembrane region" description="Helical" evidence="1">
    <location>
        <begin position="29"/>
        <end position="52"/>
    </location>
</feature>
<sequence length="103" mass="11359">MAVQSATQSIQPPMSSKASMSKLYGIPKIAFAAALVFVDFILVYMIIAYVPYTKIDWDAYMSQAMDISGLILALATSSGDLEFKCDLCSKRQQYGVHVLTPPW</sequence>
<gene>
    <name evidence="2" type="ORF">O6P43_010758</name>
</gene>
<protein>
    <submittedName>
        <fullName evidence="2">Dol-P-Man:Man(5)GlcNAc(2)-PP-Dol alpha-1 3-mannosyltransferase</fullName>
    </submittedName>
</protein>
<evidence type="ECO:0000313" key="3">
    <source>
        <dbReference type="Proteomes" id="UP001163823"/>
    </source>
</evidence>
<dbReference type="Proteomes" id="UP001163823">
    <property type="component" value="Chromosome 4"/>
</dbReference>
<dbReference type="Pfam" id="PF05208">
    <property type="entry name" value="ALG3"/>
    <property type="match status" value="1"/>
</dbReference>
<keyword evidence="1" id="KW-0472">Membrane</keyword>
<dbReference type="InterPro" id="IPR007873">
    <property type="entry name" value="Glycosyltransferase_ALG3"/>
</dbReference>
<dbReference type="KEGG" id="qsa:O6P43_010758"/>